<dbReference type="OrthoDB" id="5836119at2759"/>
<comment type="caution">
    <text evidence="1">The sequence shown here is derived from an EMBL/GenBank/DDBJ whole genome shotgun (WGS) entry which is preliminary data.</text>
</comment>
<gene>
    <name evidence="1" type="ORF">FRX31_022332</name>
</gene>
<dbReference type="EMBL" id="JABWDY010027220">
    <property type="protein sequence ID" value="KAF5188081.1"/>
    <property type="molecule type" value="Genomic_DNA"/>
</dbReference>
<protein>
    <submittedName>
        <fullName evidence="1">Uncharacterized protein</fullName>
    </submittedName>
</protein>
<evidence type="ECO:0000313" key="2">
    <source>
        <dbReference type="Proteomes" id="UP000554482"/>
    </source>
</evidence>
<keyword evidence="2" id="KW-1185">Reference proteome</keyword>
<proteinExistence type="predicted"/>
<sequence>LLNFDCDFESISYFILSLAKVWIEKKEPIRPDRVRTSSASSLQGSISNDDCIALNNKITKEYAEPWNYYSYYPVTLPLRRPHSGNPGLGGFVAEEW</sequence>
<accession>A0A7J6VTI0</accession>
<dbReference type="AlphaFoldDB" id="A0A7J6VTI0"/>
<feature type="non-terminal residue" evidence="1">
    <location>
        <position position="1"/>
    </location>
</feature>
<reference evidence="1 2" key="1">
    <citation type="submission" date="2020-06" db="EMBL/GenBank/DDBJ databases">
        <title>Transcriptomic and genomic resources for Thalictrum thalictroides and T. hernandezii: Facilitating candidate gene discovery in an emerging model plant lineage.</title>
        <authorList>
            <person name="Arias T."/>
            <person name="Riano-Pachon D.M."/>
            <person name="Di Stilio V.S."/>
        </authorList>
    </citation>
    <scope>NUCLEOTIDE SEQUENCE [LARGE SCALE GENOMIC DNA]</scope>
    <source>
        <strain evidence="2">cv. WT478/WT964</strain>
        <tissue evidence="1">Leaves</tissue>
    </source>
</reference>
<dbReference type="Proteomes" id="UP000554482">
    <property type="component" value="Unassembled WGS sequence"/>
</dbReference>
<name>A0A7J6VTI0_THATH</name>
<evidence type="ECO:0000313" key="1">
    <source>
        <dbReference type="EMBL" id="KAF5188081.1"/>
    </source>
</evidence>
<organism evidence="1 2">
    <name type="scientific">Thalictrum thalictroides</name>
    <name type="common">Rue-anemone</name>
    <name type="synonym">Anemone thalictroides</name>
    <dbReference type="NCBI Taxonomy" id="46969"/>
    <lineage>
        <taxon>Eukaryota</taxon>
        <taxon>Viridiplantae</taxon>
        <taxon>Streptophyta</taxon>
        <taxon>Embryophyta</taxon>
        <taxon>Tracheophyta</taxon>
        <taxon>Spermatophyta</taxon>
        <taxon>Magnoliopsida</taxon>
        <taxon>Ranunculales</taxon>
        <taxon>Ranunculaceae</taxon>
        <taxon>Thalictroideae</taxon>
        <taxon>Thalictrum</taxon>
    </lineage>
</organism>